<accession>A0ABV6PU01</accession>
<sequence length="160" mass="17858">MPRTAPFAHRNLPLLLLQAREALMQHRRPALRAHGLSDQQWRVLRVLREHAEDGLETGQLAERAYILGPSLTGMLARMERDGLVTRQRSAEDARRSLVWATDEGLTVADGLSNSIESQYEDLAAHLGPARLTQLYALLDELIALPPHALAEAAEEEESVR</sequence>
<protein>
    <submittedName>
        <fullName evidence="2">Homoprotocatechuate degradation operon regulator HpaR</fullName>
    </submittedName>
</protein>
<feature type="domain" description="HTH marR-type" evidence="1">
    <location>
        <begin position="9"/>
        <end position="143"/>
    </location>
</feature>
<evidence type="ECO:0000313" key="3">
    <source>
        <dbReference type="Proteomes" id="UP001589834"/>
    </source>
</evidence>
<dbReference type="InterPro" id="IPR039422">
    <property type="entry name" value="MarR/SlyA-like"/>
</dbReference>
<dbReference type="Proteomes" id="UP001589834">
    <property type="component" value="Unassembled WGS sequence"/>
</dbReference>
<dbReference type="InterPro" id="IPR000835">
    <property type="entry name" value="HTH_MarR-typ"/>
</dbReference>
<dbReference type="InterPro" id="IPR036388">
    <property type="entry name" value="WH-like_DNA-bd_sf"/>
</dbReference>
<dbReference type="SMART" id="SM00347">
    <property type="entry name" value="HTH_MARR"/>
    <property type="match status" value="1"/>
</dbReference>
<keyword evidence="3" id="KW-1185">Reference proteome</keyword>
<dbReference type="PANTHER" id="PTHR33164:SF13">
    <property type="entry name" value="4-HYDROXYPHENYLACETATE CATABOLISM PROTEIN"/>
    <property type="match status" value="1"/>
</dbReference>
<comment type="caution">
    <text evidence="2">The sequence shown here is derived from an EMBL/GenBank/DDBJ whole genome shotgun (WGS) entry which is preliminary data.</text>
</comment>
<organism evidence="2 3">
    <name type="scientific">Ottowia pentelensis</name>
    <dbReference type="NCBI Taxonomy" id="511108"/>
    <lineage>
        <taxon>Bacteria</taxon>
        <taxon>Pseudomonadati</taxon>
        <taxon>Pseudomonadota</taxon>
        <taxon>Betaproteobacteria</taxon>
        <taxon>Burkholderiales</taxon>
        <taxon>Comamonadaceae</taxon>
        <taxon>Ottowia</taxon>
    </lineage>
</organism>
<name>A0ABV6PU01_9BURK</name>
<reference evidence="2 3" key="1">
    <citation type="submission" date="2024-09" db="EMBL/GenBank/DDBJ databases">
        <authorList>
            <person name="Sun Q."/>
            <person name="Mori K."/>
        </authorList>
    </citation>
    <scope>NUCLEOTIDE SEQUENCE [LARGE SCALE GENOMIC DNA]</scope>
    <source>
        <strain evidence="2 3">NCAIM B.02336</strain>
    </source>
</reference>
<proteinExistence type="predicted"/>
<dbReference type="InterPro" id="IPR012712">
    <property type="entry name" value="HpaR/FarR"/>
</dbReference>
<evidence type="ECO:0000259" key="1">
    <source>
        <dbReference type="PROSITE" id="PS50995"/>
    </source>
</evidence>
<dbReference type="NCBIfam" id="TIGR02337">
    <property type="entry name" value="HpaR"/>
    <property type="match status" value="1"/>
</dbReference>
<dbReference type="SUPFAM" id="SSF46785">
    <property type="entry name" value="Winged helix' DNA-binding domain"/>
    <property type="match status" value="1"/>
</dbReference>
<dbReference type="Gene3D" id="1.10.10.10">
    <property type="entry name" value="Winged helix-like DNA-binding domain superfamily/Winged helix DNA-binding domain"/>
    <property type="match status" value="1"/>
</dbReference>
<dbReference type="InterPro" id="IPR036390">
    <property type="entry name" value="WH_DNA-bd_sf"/>
</dbReference>
<dbReference type="PANTHER" id="PTHR33164">
    <property type="entry name" value="TRANSCRIPTIONAL REGULATOR, MARR FAMILY"/>
    <property type="match status" value="1"/>
</dbReference>
<dbReference type="EMBL" id="JBHLTN010000014">
    <property type="protein sequence ID" value="MFC0592523.1"/>
    <property type="molecule type" value="Genomic_DNA"/>
</dbReference>
<gene>
    <name evidence="2" type="primary">hpaR</name>
    <name evidence="2" type="ORF">ACFFGG_08140</name>
</gene>
<dbReference type="Pfam" id="PF12802">
    <property type="entry name" value="MarR_2"/>
    <property type="match status" value="1"/>
</dbReference>
<dbReference type="RefSeq" id="WP_293224802.1">
    <property type="nucleotide sequence ID" value="NZ_JBHLTN010000014.1"/>
</dbReference>
<dbReference type="PROSITE" id="PS50995">
    <property type="entry name" value="HTH_MARR_2"/>
    <property type="match status" value="1"/>
</dbReference>
<evidence type="ECO:0000313" key="2">
    <source>
        <dbReference type="EMBL" id="MFC0592523.1"/>
    </source>
</evidence>